<comment type="caution">
    <text evidence="1">The sequence shown here is derived from an EMBL/GenBank/DDBJ whole genome shotgun (WGS) entry which is preliminary data.</text>
</comment>
<keyword evidence="2" id="KW-1185">Reference proteome</keyword>
<evidence type="ECO:0000313" key="1">
    <source>
        <dbReference type="EMBL" id="RZG47302.1"/>
    </source>
</evidence>
<dbReference type="PROSITE" id="PS51257">
    <property type="entry name" value="PROKAR_LIPOPROTEIN"/>
    <property type="match status" value="1"/>
</dbReference>
<dbReference type="RefSeq" id="WP_130168355.1">
    <property type="nucleotide sequence ID" value="NZ_SGSQ01000008.1"/>
</dbReference>
<sequence length="143" mass="16668">MKKLKKLIVLLGVSLLIACSEKSIYIEPEINGQLFDIKTNRPLSNQKGYVSFYLNDTSGDNIETKADGSFKVDPFIEKYYYFEPNLKELYPSTGQIYIKYNGYKLKNYEYVEKYVQQNPNSNQDNSTYKKVDVGIIYLEPEKK</sequence>
<name>A0A4Q7AHE9_9GAMM</name>
<protein>
    <recommendedName>
        <fullName evidence="3">Lipoprotein</fullName>
    </recommendedName>
</protein>
<gene>
    <name evidence="1" type="ORF">EXU28_06970</name>
</gene>
<dbReference type="Proteomes" id="UP000293863">
    <property type="component" value="Unassembled WGS sequence"/>
</dbReference>
<evidence type="ECO:0000313" key="2">
    <source>
        <dbReference type="Proteomes" id="UP000293863"/>
    </source>
</evidence>
<evidence type="ECO:0008006" key="3">
    <source>
        <dbReference type="Google" id="ProtNLM"/>
    </source>
</evidence>
<reference evidence="1 2" key="1">
    <citation type="submission" date="2019-02" db="EMBL/GenBank/DDBJ databases">
        <title>The Batch Genome Submission of Acinetobacter spp. strains.</title>
        <authorList>
            <person name="Qin J."/>
            <person name="Hu Y."/>
            <person name="Ye H."/>
            <person name="Wei L."/>
            <person name="Feng Y."/>
            <person name="Zong Z."/>
        </authorList>
    </citation>
    <scope>NUCLEOTIDE SEQUENCE [LARGE SCALE GENOMIC DNA]</scope>
    <source>
        <strain evidence="1 2">WCHAW060049</strain>
    </source>
</reference>
<proteinExistence type="predicted"/>
<dbReference type="EMBL" id="SGSQ01000008">
    <property type="protein sequence ID" value="RZG47302.1"/>
    <property type="molecule type" value="Genomic_DNA"/>
</dbReference>
<accession>A0A4Q7AHE9</accession>
<dbReference type="AlphaFoldDB" id="A0A4Q7AHE9"/>
<organism evidence="1 2">
    <name type="scientific">Acinetobacter wuhouensis</name>
    <dbReference type="NCBI Taxonomy" id="1879050"/>
    <lineage>
        <taxon>Bacteria</taxon>
        <taxon>Pseudomonadati</taxon>
        <taxon>Pseudomonadota</taxon>
        <taxon>Gammaproteobacteria</taxon>
        <taxon>Moraxellales</taxon>
        <taxon>Moraxellaceae</taxon>
        <taxon>Acinetobacter</taxon>
    </lineage>
</organism>